<feature type="domain" description="Mur ligase C-terminal" evidence="13">
    <location>
        <begin position="316"/>
        <end position="437"/>
    </location>
</feature>
<evidence type="ECO:0000256" key="9">
    <source>
        <dbReference type="ARBA" id="ARBA00023316"/>
    </source>
</evidence>
<dbReference type="HAMAP" id="MF_02019">
    <property type="entry name" value="MurF"/>
    <property type="match status" value="1"/>
</dbReference>
<dbReference type="GO" id="GO:0009252">
    <property type="term" value="P:peptidoglycan biosynthetic process"/>
    <property type="evidence" value="ECO:0007669"/>
    <property type="project" value="UniProtKB-UniRule"/>
</dbReference>
<evidence type="ECO:0000256" key="8">
    <source>
        <dbReference type="ARBA" id="ARBA00023306"/>
    </source>
</evidence>
<dbReference type="GO" id="GO:0005524">
    <property type="term" value="F:ATP binding"/>
    <property type="evidence" value="ECO:0007669"/>
    <property type="project" value="UniProtKB-UniRule"/>
</dbReference>
<dbReference type="InterPro" id="IPR051046">
    <property type="entry name" value="MurCDEF_CellWall_CoF430Synth"/>
</dbReference>
<dbReference type="RefSeq" id="WP_028257404.1">
    <property type="nucleotide sequence ID" value="NZ_JRNT01000005.1"/>
</dbReference>
<dbReference type="InterPro" id="IPR000713">
    <property type="entry name" value="Mur_ligase_N"/>
</dbReference>
<keyword evidence="3 10" id="KW-0132">Cell division</keyword>
<keyword evidence="1 10" id="KW-0963">Cytoplasm</keyword>
<dbReference type="EMBL" id="JRNT01000005">
    <property type="protein sequence ID" value="KGF48153.1"/>
    <property type="molecule type" value="Genomic_DNA"/>
</dbReference>
<keyword evidence="4 10" id="KW-0547">Nucleotide-binding</keyword>
<evidence type="ECO:0000256" key="2">
    <source>
        <dbReference type="ARBA" id="ARBA00022598"/>
    </source>
</evidence>
<dbReference type="InterPro" id="IPR036615">
    <property type="entry name" value="Mur_ligase_C_dom_sf"/>
</dbReference>
<keyword evidence="6 10" id="KW-0133">Cell shape</keyword>
<dbReference type="UniPathway" id="UPA00219"/>
<dbReference type="NCBIfam" id="TIGR01143">
    <property type="entry name" value="murF"/>
    <property type="match status" value="1"/>
</dbReference>
<evidence type="ECO:0000259" key="13">
    <source>
        <dbReference type="Pfam" id="PF02875"/>
    </source>
</evidence>
<dbReference type="Pfam" id="PF01225">
    <property type="entry name" value="Mur_ligase"/>
    <property type="match status" value="1"/>
</dbReference>
<evidence type="ECO:0000256" key="3">
    <source>
        <dbReference type="ARBA" id="ARBA00022618"/>
    </source>
</evidence>
<evidence type="ECO:0000256" key="7">
    <source>
        <dbReference type="ARBA" id="ARBA00022984"/>
    </source>
</evidence>
<name>A0A096AM24_9FIRM</name>
<comment type="function">
    <text evidence="10 11">Involved in cell wall formation. Catalyzes the final step in the synthesis of UDP-N-acetylmuramoyl-pentapeptide, the precursor of murein.</text>
</comment>
<dbReference type="SUPFAM" id="SSF53244">
    <property type="entry name" value="MurD-like peptide ligases, peptide-binding domain"/>
    <property type="match status" value="1"/>
</dbReference>
<keyword evidence="9 10" id="KW-0961">Cell wall biogenesis/degradation</keyword>
<proteinExistence type="inferred from homology"/>
<dbReference type="AlphaFoldDB" id="A0A096AM24"/>
<comment type="pathway">
    <text evidence="10 11">Cell wall biogenesis; peptidoglycan biosynthesis.</text>
</comment>
<organism evidence="15 16">
    <name type="scientific">Veillonella montpellierensis DNF00314</name>
    <dbReference type="NCBI Taxonomy" id="1401067"/>
    <lineage>
        <taxon>Bacteria</taxon>
        <taxon>Bacillati</taxon>
        <taxon>Bacillota</taxon>
        <taxon>Negativicutes</taxon>
        <taxon>Veillonellales</taxon>
        <taxon>Veillonellaceae</taxon>
        <taxon>Veillonella</taxon>
    </lineage>
</organism>
<feature type="domain" description="Mur ligase central" evidence="14">
    <location>
        <begin position="107"/>
        <end position="293"/>
    </location>
</feature>
<comment type="similarity">
    <text evidence="10">Belongs to the MurCDEF family. MurF subfamily.</text>
</comment>
<dbReference type="InterPro" id="IPR005863">
    <property type="entry name" value="UDP-N-AcMur_synth"/>
</dbReference>
<dbReference type="GO" id="GO:0051301">
    <property type="term" value="P:cell division"/>
    <property type="evidence" value="ECO:0007669"/>
    <property type="project" value="UniProtKB-KW"/>
</dbReference>
<protein>
    <recommendedName>
        <fullName evidence="10 11">UDP-N-acetylmuramoyl-tripeptide--D-alanyl-D-alanine ligase</fullName>
        <ecNumber evidence="10 11">6.3.2.10</ecNumber>
    </recommendedName>
    <alternativeName>
        <fullName evidence="10">D-alanyl-D-alanine-adding enzyme</fullName>
    </alternativeName>
</protein>
<evidence type="ECO:0000256" key="1">
    <source>
        <dbReference type="ARBA" id="ARBA00022490"/>
    </source>
</evidence>
<dbReference type="Proteomes" id="UP000029628">
    <property type="component" value="Unassembled WGS sequence"/>
</dbReference>
<dbReference type="InterPro" id="IPR013221">
    <property type="entry name" value="Mur_ligase_cen"/>
</dbReference>
<dbReference type="GO" id="GO:0005737">
    <property type="term" value="C:cytoplasm"/>
    <property type="evidence" value="ECO:0007669"/>
    <property type="project" value="UniProtKB-SubCell"/>
</dbReference>
<evidence type="ECO:0000256" key="6">
    <source>
        <dbReference type="ARBA" id="ARBA00022960"/>
    </source>
</evidence>
<dbReference type="InterPro" id="IPR004101">
    <property type="entry name" value="Mur_ligase_C"/>
</dbReference>
<dbReference type="PANTHER" id="PTHR43024:SF1">
    <property type="entry name" value="UDP-N-ACETYLMURAMOYL-TRIPEPTIDE--D-ALANYL-D-ALANINE LIGASE"/>
    <property type="match status" value="1"/>
</dbReference>
<evidence type="ECO:0000259" key="14">
    <source>
        <dbReference type="Pfam" id="PF08245"/>
    </source>
</evidence>
<dbReference type="Gene3D" id="3.40.1390.10">
    <property type="entry name" value="MurE/MurF, N-terminal domain"/>
    <property type="match status" value="1"/>
</dbReference>
<dbReference type="GO" id="GO:0071555">
    <property type="term" value="P:cell wall organization"/>
    <property type="evidence" value="ECO:0007669"/>
    <property type="project" value="UniProtKB-KW"/>
</dbReference>
<evidence type="ECO:0000313" key="15">
    <source>
        <dbReference type="EMBL" id="KGF48153.1"/>
    </source>
</evidence>
<comment type="catalytic activity">
    <reaction evidence="10 11">
        <text>D-alanyl-D-alanine + UDP-N-acetyl-alpha-D-muramoyl-L-alanyl-gamma-D-glutamyl-meso-2,6-diaminopimelate + ATP = UDP-N-acetyl-alpha-D-muramoyl-L-alanyl-gamma-D-glutamyl-meso-2,6-diaminopimeloyl-D-alanyl-D-alanine + ADP + phosphate + H(+)</text>
        <dbReference type="Rhea" id="RHEA:28374"/>
        <dbReference type="ChEBI" id="CHEBI:15378"/>
        <dbReference type="ChEBI" id="CHEBI:30616"/>
        <dbReference type="ChEBI" id="CHEBI:43474"/>
        <dbReference type="ChEBI" id="CHEBI:57822"/>
        <dbReference type="ChEBI" id="CHEBI:61386"/>
        <dbReference type="ChEBI" id="CHEBI:83905"/>
        <dbReference type="ChEBI" id="CHEBI:456216"/>
        <dbReference type="EC" id="6.3.2.10"/>
    </reaction>
</comment>
<reference evidence="15 16" key="1">
    <citation type="submission" date="2014-07" db="EMBL/GenBank/DDBJ databases">
        <authorList>
            <person name="McCorrison J."/>
            <person name="Sanka R."/>
            <person name="Torralba M."/>
            <person name="Gillis M."/>
            <person name="Haft D.H."/>
            <person name="Methe B."/>
            <person name="Sutton G."/>
            <person name="Nelson K.E."/>
        </authorList>
    </citation>
    <scope>NUCLEOTIDE SEQUENCE [LARGE SCALE GENOMIC DNA]</scope>
    <source>
        <strain evidence="15 16">DNF00314</strain>
    </source>
</reference>
<keyword evidence="2 10" id="KW-0436">Ligase</keyword>
<keyword evidence="7 10" id="KW-0573">Peptidoglycan synthesis</keyword>
<dbReference type="InterPro" id="IPR035911">
    <property type="entry name" value="MurE/MurF_N"/>
</dbReference>
<evidence type="ECO:0000313" key="16">
    <source>
        <dbReference type="Proteomes" id="UP000029628"/>
    </source>
</evidence>
<evidence type="ECO:0000256" key="4">
    <source>
        <dbReference type="ARBA" id="ARBA00022741"/>
    </source>
</evidence>
<evidence type="ECO:0000256" key="10">
    <source>
        <dbReference type="HAMAP-Rule" id="MF_02019"/>
    </source>
</evidence>
<accession>A0A096AM24</accession>
<dbReference type="GO" id="GO:0047480">
    <property type="term" value="F:UDP-N-acetylmuramoyl-tripeptide-D-alanyl-D-alanine ligase activity"/>
    <property type="evidence" value="ECO:0007669"/>
    <property type="project" value="UniProtKB-UniRule"/>
</dbReference>
<feature type="domain" description="Mur ligase N-terminal catalytic" evidence="12">
    <location>
        <begin position="27"/>
        <end position="72"/>
    </location>
</feature>
<evidence type="ECO:0000259" key="12">
    <source>
        <dbReference type="Pfam" id="PF01225"/>
    </source>
</evidence>
<dbReference type="GO" id="GO:0008360">
    <property type="term" value="P:regulation of cell shape"/>
    <property type="evidence" value="ECO:0007669"/>
    <property type="project" value="UniProtKB-KW"/>
</dbReference>
<keyword evidence="16" id="KW-1185">Reference proteome</keyword>
<evidence type="ECO:0000256" key="11">
    <source>
        <dbReference type="RuleBase" id="RU004136"/>
    </source>
</evidence>
<dbReference type="EC" id="6.3.2.10" evidence="10 11"/>
<dbReference type="eggNOG" id="COG0770">
    <property type="taxonomic scope" value="Bacteria"/>
</dbReference>
<dbReference type="Pfam" id="PF08245">
    <property type="entry name" value="Mur_ligase_M"/>
    <property type="match status" value="1"/>
</dbReference>
<dbReference type="SUPFAM" id="SSF53623">
    <property type="entry name" value="MurD-like peptide ligases, catalytic domain"/>
    <property type="match status" value="1"/>
</dbReference>
<gene>
    <name evidence="10" type="primary">murF</name>
    <name evidence="15" type="ORF">HMPREF0872_00720</name>
</gene>
<dbReference type="SUPFAM" id="SSF63418">
    <property type="entry name" value="MurE/MurF N-terminal domain"/>
    <property type="match status" value="1"/>
</dbReference>
<keyword evidence="8 10" id="KW-0131">Cell cycle</keyword>
<feature type="binding site" evidence="10">
    <location>
        <begin position="109"/>
        <end position="115"/>
    </location>
    <ligand>
        <name>ATP</name>
        <dbReference type="ChEBI" id="CHEBI:30616"/>
    </ligand>
</feature>
<dbReference type="Gene3D" id="3.40.1190.10">
    <property type="entry name" value="Mur-like, catalytic domain"/>
    <property type="match status" value="1"/>
</dbReference>
<dbReference type="Pfam" id="PF02875">
    <property type="entry name" value="Mur_ligase_C"/>
    <property type="match status" value="1"/>
</dbReference>
<dbReference type="InterPro" id="IPR036565">
    <property type="entry name" value="Mur-like_cat_sf"/>
</dbReference>
<comment type="caution">
    <text evidence="15">The sequence shown here is derived from an EMBL/GenBank/DDBJ whole genome shotgun (WGS) entry which is preliminary data.</text>
</comment>
<evidence type="ECO:0000256" key="5">
    <source>
        <dbReference type="ARBA" id="ARBA00022840"/>
    </source>
</evidence>
<comment type="subcellular location">
    <subcellularLocation>
        <location evidence="10 11">Cytoplasm</location>
    </subcellularLocation>
</comment>
<dbReference type="PANTHER" id="PTHR43024">
    <property type="entry name" value="UDP-N-ACETYLMURAMOYL-TRIPEPTIDE--D-ALANYL-D-ALANINE LIGASE"/>
    <property type="match status" value="1"/>
</dbReference>
<keyword evidence="5 10" id="KW-0067">ATP-binding</keyword>
<dbReference type="GO" id="GO:0008766">
    <property type="term" value="F:UDP-N-acetylmuramoylalanyl-D-glutamyl-2,6-diaminopimelate-D-alanyl-D-alanine ligase activity"/>
    <property type="evidence" value="ECO:0007669"/>
    <property type="project" value="RHEA"/>
</dbReference>
<dbReference type="Gene3D" id="3.90.190.20">
    <property type="entry name" value="Mur ligase, C-terminal domain"/>
    <property type="match status" value="1"/>
</dbReference>
<sequence length="461" mass="50341">MAQFTLQEVITAVNGLCQGCESVTFSTVVTDTRKIVSHSLFVALQGNNFDGHDFLIEAKKAGAIGAIVQKGKGIDDFLCIEVEDTLHAYQDLARFHRQRFSIPVIAITGSSGKTTTKEMLGAVLSSQFNVLKTEKNFNNEIGLPMTLLELTASHEVCIVEMGMRGLGQIEELASIAEPTIGIITNVGTSHIELLGSQEMIAQAKGELIRHLPSTGIAILNEDDVLVKSMSSDVKGKTITYGLEGTSTVRGSHISYKKDGIKFTCKCYDDVFDIFLPMIGVHNVYNALATIAVARVLGVATGKIKKSFSTFTGMAMRQEIIPLDDIVVLNDAYNANPSSMAESIKALGQLERKRKIAMLGDMLELGNYTKEAHEAIGQLLADEGYDMVFTLGNASSFISRITDSLGIPSWHCLNHVDMANAYWPLHKKGDILLVKGSRGLAMEKVITHIQDKYRNNKVSYNE</sequence>